<protein>
    <submittedName>
        <fullName evidence="6">LysR family transcriptional regulator</fullName>
    </submittedName>
</protein>
<comment type="caution">
    <text evidence="6">The sequence shown here is derived from an EMBL/GenBank/DDBJ whole genome shotgun (WGS) entry which is preliminary data.</text>
</comment>
<dbReference type="Gene3D" id="3.40.190.290">
    <property type="match status" value="1"/>
</dbReference>
<dbReference type="InterPro" id="IPR036390">
    <property type="entry name" value="WH_DNA-bd_sf"/>
</dbReference>
<reference evidence="6" key="1">
    <citation type="submission" date="2021-01" db="EMBL/GenBank/DDBJ databases">
        <title>Genome sequence of strain Noviherbaspirillum sp. DKR-6.</title>
        <authorList>
            <person name="Chaudhary D.K."/>
        </authorList>
    </citation>
    <scope>NUCLEOTIDE SEQUENCE</scope>
    <source>
        <strain evidence="6">DKR-6</strain>
    </source>
</reference>
<dbReference type="GO" id="GO:0005829">
    <property type="term" value="C:cytosol"/>
    <property type="evidence" value="ECO:0007669"/>
    <property type="project" value="TreeGrafter"/>
</dbReference>
<dbReference type="GO" id="GO:0003700">
    <property type="term" value="F:DNA-binding transcription factor activity"/>
    <property type="evidence" value="ECO:0007669"/>
    <property type="project" value="InterPro"/>
</dbReference>
<dbReference type="PANTHER" id="PTHR30419">
    <property type="entry name" value="HTH-TYPE TRANSCRIPTIONAL REGULATOR YBHD"/>
    <property type="match status" value="1"/>
</dbReference>
<evidence type="ECO:0000256" key="1">
    <source>
        <dbReference type="ARBA" id="ARBA00009437"/>
    </source>
</evidence>
<dbReference type="InterPro" id="IPR036388">
    <property type="entry name" value="WH-like_DNA-bd_sf"/>
</dbReference>
<sequence>MPSNDQILSGDNFLEDTSHSLPPLSFIIGRLRLRQIALLTALDEQGSLHKAAEVMCMTQPAATKALHELETSFGITLFDRSSRGIEATELGRCVIRYARLIQSDLGNLREELTDIMNGQGGRLAVGTIMGAVPILLTRALAKLRSLQPELSIEIFEETSTKQLQLLDEGRLDVVIGRPTVSLQPHLYDYTVLREEPICIVAGSNHPLAQARDVSLHELGRQSWVLYTANAPLRVLVEHEFRQAGVMLPKNVIETSSTFVATSLLQDSEMVAVMPLDIAHFFAAKGILCILPTHLKSKMEPYGVVWRKNVTLSSAGKMFVSILGQQNAMA</sequence>
<keyword evidence="4" id="KW-0804">Transcription</keyword>
<dbReference type="Pfam" id="PF03466">
    <property type="entry name" value="LysR_substrate"/>
    <property type="match status" value="1"/>
</dbReference>
<comment type="similarity">
    <text evidence="1">Belongs to the LysR transcriptional regulatory family.</text>
</comment>
<proteinExistence type="inferred from homology"/>
<dbReference type="GO" id="GO:0003677">
    <property type="term" value="F:DNA binding"/>
    <property type="evidence" value="ECO:0007669"/>
    <property type="project" value="UniProtKB-KW"/>
</dbReference>
<evidence type="ECO:0000256" key="3">
    <source>
        <dbReference type="ARBA" id="ARBA00023125"/>
    </source>
</evidence>
<dbReference type="Pfam" id="PF00126">
    <property type="entry name" value="HTH_1"/>
    <property type="match status" value="1"/>
</dbReference>
<dbReference type="PROSITE" id="PS50931">
    <property type="entry name" value="HTH_LYSR"/>
    <property type="match status" value="1"/>
</dbReference>
<gene>
    <name evidence="6" type="ORF">JJB74_12075</name>
</gene>
<keyword evidence="3" id="KW-0238">DNA-binding</keyword>
<dbReference type="PANTHER" id="PTHR30419:SF8">
    <property type="entry name" value="NITROGEN ASSIMILATION TRANSCRIPTIONAL ACTIVATOR-RELATED"/>
    <property type="match status" value="1"/>
</dbReference>
<dbReference type="RefSeq" id="WP_200592119.1">
    <property type="nucleotide sequence ID" value="NZ_JAEPBG010000004.1"/>
</dbReference>
<evidence type="ECO:0000313" key="6">
    <source>
        <dbReference type="EMBL" id="MBK4735352.1"/>
    </source>
</evidence>
<accession>A0A934STG7</accession>
<keyword evidence="2" id="KW-0805">Transcription regulation</keyword>
<name>A0A934STG7_9BURK</name>
<dbReference type="SUPFAM" id="SSF46785">
    <property type="entry name" value="Winged helix' DNA-binding domain"/>
    <property type="match status" value="1"/>
</dbReference>
<dbReference type="InterPro" id="IPR050950">
    <property type="entry name" value="HTH-type_LysR_regulators"/>
</dbReference>
<keyword evidence="7" id="KW-1185">Reference proteome</keyword>
<dbReference type="Gene3D" id="1.10.10.10">
    <property type="entry name" value="Winged helix-like DNA-binding domain superfamily/Winged helix DNA-binding domain"/>
    <property type="match status" value="1"/>
</dbReference>
<dbReference type="InterPro" id="IPR005119">
    <property type="entry name" value="LysR_subst-bd"/>
</dbReference>
<dbReference type="SUPFAM" id="SSF53850">
    <property type="entry name" value="Periplasmic binding protein-like II"/>
    <property type="match status" value="1"/>
</dbReference>
<dbReference type="Proteomes" id="UP000622890">
    <property type="component" value="Unassembled WGS sequence"/>
</dbReference>
<evidence type="ECO:0000256" key="4">
    <source>
        <dbReference type="ARBA" id="ARBA00023163"/>
    </source>
</evidence>
<organism evidence="6 7">
    <name type="scientific">Noviherbaspirillum pedocola</name>
    <dbReference type="NCBI Taxonomy" id="2801341"/>
    <lineage>
        <taxon>Bacteria</taxon>
        <taxon>Pseudomonadati</taxon>
        <taxon>Pseudomonadota</taxon>
        <taxon>Betaproteobacteria</taxon>
        <taxon>Burkholderiales</taxon>
        <taxon>Oxalobacteraceae</taxon>
        <taxon>Noviherbaspirillum</taxon>
    </lineage>
</organism>
<dbReference type="EMBL" id="JAEPBG010000004">
    <property type="protein sequence ID" value="MBK4735352.1"/>
    <property type="molecule type" value="Genomic_DNA"/>
</dbReference>
<feature type="domain" description="HTH lysR-type" evidence="5">
    <location>
        <begin position="31"/>
        <end position="88"/>
    </location>
</feature>
<evidence type="ECO:0000313" key="7">
    <source>
        <dbReference type="Proteomes" id="UP000622890"/>
    </source>
</evidence>
<dbReference type="InterPro" id="IPR000847">
    <property type="entry name" value="LysR_HTH_N"/>
</dbReference>
<dbReference type="PRINTS" id="PR00039">
    <property type="entry name" value="HTHLYSR"/>
</dbReference>
<evidence type="ECO:0000259" key="5">
    <source>
        <dbReference type="PROSITE" id="PS50931"/>
    </source>
</evidence>
<dbReference type="AlphaFoldDB" id="A0A934STG7"/>
<evidence type="ECO:0000256" key="2">
    <source>
        <dbReference type="ARBA" id="ARBA00023015"/>
    </source>
</evidence>